<evidence type="ECO:0000313" key="11">
    <source>
        <dbReference type="EMBL" id="KAJ5114890.1"/>
    </source>
</evidence>
<reference evidence="11" key="2">
    <citation type="journal article" date="2023" name="IMA Fungus">
        <title>Comparative genomic study of the Penicillium genus elucidates a diverse pangenome and 15 lateral gene transfer events.</title>
        <authorList>
            <person name="Petersen C."/>
            <person name="Sorensen T."/>
            <person name="Nielsen M.R."/>
            <person name="Sondergaard T.E."/>
            <person name="Sorensen J.L."/>
            <person name="Fitzpatrick D.A."/>
            <person name="Frisvad J.C."/>
            <person name="Nielsen K.L."/>
        </authorList>
    </citation>
    <scope>NUCLEOTIDE SEQUENCE</scope>
    <source>
        <strain evidence="11">IBT 34128</strain>
    </source>
</reference>
<dbReference type="RefSeq" id="XP_056516083.1">
    <property type="nucleotide sequence ID" value="XM_056651233.1"/>
</dbReference>
<evidence type="ECO:0000256" key="4">
    <source>
        <dbReference type="ARBA" id="ARBA00022833"/>
    </source>
</evidence>
<evidence type="ECO:0000256" key="2">
    <source>
        <dbReference type="ARBA" id="ARBA00022723"/>
    </source>
</evidence>
<dbReference type="GO" id="GO:0008270">
    <property type="term" value="F:zinc ion binding"/>
    <property type="evidence" value="ECO:0007669"/>
    <property type="project" value="UniProtKB-KW"/>
</dbReference>
<keyword evidence="5" id="KW-0805">Transcription regulation</keyword>
<dbReference type="Proteomes" id="UP001141434">
    <property type="component" value="Unassembled WGS sequence"/>
</dbReference>
<dbReference type="GeneID" id="81390401"/>
<dbReference type="GO" id="GO:0005634">
    <property type="term" value="C:nucleus"/>
    <property type="evidence" value="ECO:0007669"/>
    <property type="project" value="UniProtKB-SubCell"/>
</dbReference>
<feature type="region of interest" description="Disordered" evidence="9">
    <location>
        <begin position="1"/>
        <end position="185"/>
    </location>
</feature>
<feature type="compositionally biased region" description="Polar residues" evidence="9">
    <location>
        <begin position="162"/>
        <end position="171"/>
    </location>
</feature>
<organism evidence="11 12">
    <name type="scientific">Penicillium alfredii</name>
    <dbReference type="NCBI Taxonomy" id="1506179"/>
    <lineage>
        <taxon>Eukaryota</taxon>
        <taxon>Fungi</taxon>
        <taxon>Dikarya</taxon>
        <taxon>Ascomycota</taxon>
        <taxon>Pezizomycotina</taxon>
        <taxon>Eurotiomycetes</taxon>
        <taxon>Eurotiomycetidae</taxon>
        <taxon>Eurotiales</taxon>
        <taxon>Aspergillaceae</taxon>
        <taxon>Penicillium</taxon>
    </lineage>
</organism>
<dbReference type="PROSITE" id="PS50157">
    <property type="entry name" value="ZINC_FINGER_C2H2_2"/>
    <property type="match status" value="1"/>
</dbReference>
<keyword evidence="7" id="KW-0539">Nucleus</keyword>
<keyword evidence="6" id="KW-0804">Transcription</keyword>
<dbReference type="PANTHER" id="PTHR46179:SF13">
    <property type="entry name" value="C2H2-TYPE DOMAIN-CONTAINING PROTEIN"/>
    <property type="match status" value="1"/>
</dbReference>
<dbReference type="GO" id="GO:0006357">
    <property type="term" value="P:regulation of transcription by RNA polymerase II"/>
    <property type="evidence" value="ECO:0007669"/>
    <property type="project" value="TreeGrafter"/>
</dbReference>
<dbReference type="InterPro" id="IPR051061">
    <property type="entry name" value="Zinc_finger_trans_reg"/>
</dbReference>
<dbReference type="OrthoDB" id="9368434at2759"/>
<evidence type="ECO:0000256" key="5">
    <source>
        <dbReference type="ARBA" id="ARBA00023015"/>
    </source>
</evidence>
<feature type="compositionally biased region" description="Low complexity" evidence="9">
    <location>
        <begin position="18"/>
        <end position="38"/>
    </location>
</feature>
<feature type="domain" description="C2H2-type" evidence="10">
    <location>
        <begin position="422"/>
        <end position="449"/>
    </location>
</feature>
<keyword evidence="2" id="KW-0479">Metal-binding</keyword>
<feature type="compositionally biased region" description="Basic and acidic residues" evidence="9">
    <location>
        <begin position="104"/>
        <end position="126"/>
    </location>
</feature>
<protein>
    <submittedName>
        <fullName evidence="11">Zinc finger C2H2</fullName>
    </submittedName>
</protein>
<dbReference type="EMBL" id="JAPMSZ010000001">
    <property type="protein sequence ID" value="KAJ5114890.1"/>
    <property type="molecule type" value="Genomic_DNA"/>
</dbReference>
<dbReference type="AlphaFoldDB" id="A0A9W9GBC0"/>
<evidence type="ECO:0000259" key="10">
    <source>
        <dbReference type="PROSITE" id="PS50157"/>
    </source>
</evidence>
<feature type="region of interest" description="Disordered" evidence="9">
    <location>
        <begin position="517"/>
        <end position="578"/>
    </location>
</feature>
<comment type="subcellular location">
    <subcellularLocation>
        <location evidence="1">Nucleus</location>
    </subcellularLocation>
</comment>
<evidence type="ECO:0000256" key="6">
    <source>
        <dbReference type="ARBA" id="ARBA00023163"/>
    </source>
</evidence>
<name>A0A9W9GBC0_9EURO</name>
<keyword evidence="12" id="KW-1185">Reference proteome</keyword>
<evidence type="ECO:0000313" key="12">
    <source>
        <dbReference type="Proteomes" id="UP001141434"/>
    </source>
</evidence>
<feature type="compositionally biased region" description="Polar residues" evidence="9">
    <location>
        <begin position="517"/>
        <end position="542"/>
    </location>
</feature>
<keyword evidence="3 8" id="KW-0863">Zinc-finger</keyword>
<evidence type="ECO:0000256" key="3">
    <source>
        <dbReference type="ARBA" id="ARBA00022771"/>
    </source>
</evidence>
<keyword evidence="4" id="KW-0862">Zinc</keyword>
<reference evidence="11" key="1">
    <citation type="submission" date="2022-11" db="EMBL/GenBank/DDBJ databases">
        <authorList>
            <person name="Petersen C."/>
        </authorList>
    </citation>
    <scope>NUCLEOTIDE SEQUENCE</scope>
    <source>
        <strain evidence="11">IBT 34128</strain>
    </source>
</reference>
<sequence>MTAVQVEPSRLHPRRRPVLNTTLPPLPTDSSASDSSAMRLRKGETFHTPTSPPSGDADPVLDVRSLPRRSPTCPKTLEAIAASEERMTSILGRLTLDSPDESDSSSKEEDLPLPRGFLESRMDSKPSSRRSSQSSNAEGRDLPVSPRDKKSRQNHGHGSDSGLGTSISSDEAVSESGESEGTVNDGIEEQQSAITNSISAFESGSSPKRQLGLNACKQIERFILVPILKESRLKPFHTLVESVPQRILNKQIVCLRDLEKTLLWLAPKFSVSRRAYLSFCEFTIQCLHTSASHLNERDQRLPADRPYTNGYFLDLVSQVRRYAAMMHASRQRVQAAQDAKSKDKSMLVGAELKGGLSVNGKPAELVVMHEGKPISMRTGLPYEADVGGPVKRTISFDDAVDEGVQRSMARRKKNAPPMDINQKCSHCDKVFKRPCDLTKHEKTHSRPWKCTLSSCKYFQVGWPTEKERDRHMNDKHSDTPALFKCSFKPCTYASKRESNCKQHMEKAHGWVYVRSKNNARGGSKRGSSLQATPQTPSVSTPASKPVDFPTPITGPSPSPSDHATGLPENPPFNFADPPALARSDDFPLFFDNSPYPTSSAGFTNDVSSFPTSVNLDAFQAQFEAADPNGLIPALEMHRQSMNSMSVPSAESVPDLMGPSMSFDGSPLATADNTSLNFDLEWSQLDMQTMNDDYTAMHMQLPTPHSDPQMMKSYSHEAPRLAAHHFPLPYDATDAAGKLSGLSPGAQGNVTLYSPASGQADEGLSDHYVYSMQPQAGDDFTLYEQNPQAGQRAATMAPTNHHAGQYNQPMFPPLAERVEREHILHGIQSWAEQQHGAPHGAYLPSDMDLEFMK</sequence>
<evidence type="ECO:0000256" key="7">
    <source>
        <dbReference type="ARBA" id="ARBA00023242"/>
    </source>
</evidence>
<dbReference type="InterPro" id="IPR013087">
    <property type="entry name" value="Znf_C2H2_type"/>
</dbReference>
<evidence type="ECO:0000256" key="9">
    <source>
        <dbReference type="SAM" id="MobiDB-lite"/>
    </source>
</evidence>
<gene>
    <name evidence="11" type="ORF">NUU61_000649</name>
</gene>
<evidence type="ECO:0000256" key="8">
    <source>
        <dbReference type="PROSITE-ProRule" id="PRU00042"/>
    </source>
</evidence>
<proteinExistence type="predicted"/>
<accession>A0A9W9GBC0</accession>
<dbReference type="PANTHER" id="PTHR46179">
    <property type="entry name" value="ZINC FINGER PROTEIN"/>
    <property type="match status" value="1"/>
</dbReference>
<comment type="caution">
    <text evidence="11">The sequence shown here is derived from an EMBL/GenBank/DDBJ whole genome shotgun (WGS) entry which is preliminary data.</text>
</comment>
<dbReference type="PROSITE" id="PS00028">
    <property type="entry name" value="ZINC_FINGER_C2H2_1"/>
    <property type="match status" value="1"/>
</dbReference>
<evidence type="ECO:0000256" key="1">
    <source>
        <dbReference type="ARBA" id="ARBA00004123"/>
    </source>
</evidence>
<dbReference type="SMART" id="SM00355">
    <property type="entry name" value="ZnF_C2H2"/>
    <property type="match status" value="3"/>
</dbReference>